<gene>
    <name evidence="2" type="ORF">Cvel_12605</name>
</gene>
<protein>
    <submittedName>
        <fullName evidence="2">Uncharacterized protein</fullName>
    </submittedName>
</protein>
<feature type="region of interest" description="Disordered" evidence="1">
    <location>
        <begin position="1"/>
        <end position="29"/>
    </location>
</feature>
<dbReference type="EMBL" id="CDMZ01005768">
    <property type="protein sequence ID" value="CEM54227.1"/>
    <property type="molecule type" value="Genomic_DNA"/>
</dbReference>
<accession>A0A0G4IAP4</accession>
<feature type="compositionally biased region" description="Basic and acidic residues" evidence="1">
    <location>
        <begin position="50"/>
        <end position="69"/>
    </location>
</feature>
<dbReference type="VEuPathDB" id="CryptoDB:Cvel_12605"/>
<name>A0A0G4IAP4_9ALVE</name>
<evidence type="ECO:0000256" key="1">
    <source>
        <dbReference type="SAM" id="MobiDB-lite"/>
    </source>
</evidence>
<evidence type="ECO:0000313" key="2">
    <source>
        <dbReference type="EMBL" id="CEM54227.1"/>
    </source>
</evidence>
<proteinExistence type="predicted"/>
<feature type="compositionally biased region" description="Basic and acidic residues" evidence="1">
    <location>
        <begin position="1"/>
        <end position="15"/>
    </location>
</feature>
<feature type="region of interest" description="Disordered" evidence="1">
    <location>
        <begin position="46"/>
        <end position="69"/>
    </location>
</feature>
<dbReference type="AlphaFoldDB" id="A0A0G4IAP4"/>
<reference evidence="2" key="1">
    <citation type="submission" date="2014-11" db="EMBL/GenBank/DDBJ databases">
        <authorList>
            <person name="Otto D Thomas"/>
            <person name="Naeem Raeece"/>
        </authorList>
    </citation>
    <scope>NUCLEOTIDE SEQUENCE</scope>
</reference>
<sequence length="79" mass="9037">MKEQIRKAEEERKKDDDDDDDASKGDEEMGVLLGYIDEAIDLADTVSTEEQTKRDAEVAATADTKEDQEYMERMRQAYG</sequence>
<organism evidence="2">
    <name type="scientific">Chromera velia CCMP2878</name>
    <dbReference type="NCBI Taxonomy" id="1169474"/>
    <lineage>
        <taxon>Eukaryota</taxon>
        <taxon>Sar</taxon>
        <taxon>Alveolata</taxon>
        <taxon>Colpodellida</taxon>
        <taxon>Chromeraceae</taxon>
        <taxon>Chromera</taxon>
    </lineage>
</organism>